<accession>A0ABU5RSW9</accession>
<evidence type="ECO:0000313" key="1">
    <source>
        <dbReference type="EMBL" id="MEA5390887.1"/>
    </source>
</evidence>
<proteinExistence type="predicted"/>
<sequence length="71" mass="8034">MAQRTIRFRIRPDGRVEELVEGVQGEGCSRLTERIEARLGSVQQRRSTSEAFQTPPLVLQDPQVVVQHHGP</sequence>
<reference evidence="1 2" key="1">
    <citation type="submission" date="2023-12" db="EMBL/GenBank/DDBJ databases">
        <title>Baltic Sea Cyanobacteria.</title>
        <authorList>
            <person name="Delbaje E."/>
            <person name="Fewer D.P."/>
            <person name="Shishido T.K."/>
        </authorList>
    </citation>
    <scope>NUCLEOTIDE SEQUENCE [LARGE SCALE GENOMIC DNA]</scope>
    <source>
        <strain evidence="1 2">UHCC 0139</strain>
    </source>
</reference>
<dbReference type="EMBL" id="JAYGHX010000003">
    <property type="protein sequence ID" value="MEA5390887.1"/>
    <property type="molecule type" value="Genomic_DNA"/>
</dbReference>
<dbReference type="Pfam" id="PF11211">
    <property type="entry name" value="DUF2997"/>
    <property type="match status" value="1"/>
</dbReference>
<dbReference type="RefSeq" id="WP_323304963.1">
    <property type="nucleotide sequence ID" value="NZ_JAYGHX010000003.1"/>
</dbReference>
<dbReference type="InterPro" id="IPR021375">
    <property type="entry name" value="DUF2997"/>
</dbReference>
<organism evidence="1 2">
    <name type="scientific">Cyanobium gracile UHCC 0139</name>
    <dbReference type="NCBI Taxonomy" id="3110308"/>
    <lineage>
        <taxon>Bacteria</taxon>
        <taxon>Bacillati</taxon>
        <taxon>Cyanobacteriota</taxon>
        <taxon>Cyanophyceae</taxon>
        <taxon>Synechococcales</taxon>
        <taxon>Prochlorococcaceae</taxon>
        <taxon>Cyanobium</taxon>
    </lineage>
</organism>
<gene>
    <name evidence="1" type="ORF">VB738_06395</name>
</gene>
<dbReference type="Proteomes" id="UP001304461">
    <property type="component" value="Unassembled WGS sequence"/>
</dbReference>
<name>A0ABU5RSW9_9CYAN</name>
<protein>
    <submittedName>
        <fullName evidence="1">DUF2997 domain-containing protein</fullName>
    </submittedName>
</protein>
<evidence type="ECO:0000313" key="2">
    <source>
        <dbReference type="Proteomes" id="UP001304461"/>
    </source>
</evidence>
<keyword evidence="2" id="KW-1185">Reference proteome</keyword>
<comment type="caution">
    <text evidence="1">The sequence shown here is derived from an EMBL/GenBank/DDBJ whole genome shotgun (WGS) entry which is preliminary data.</text>
</comment>